<dbReference type="PANTHER" id="PTHR14663:SF2">
    <property type="entry name" value="METHYLTRANSFERASE NSUN7-RELATED"/>
    <property type="match status" value="1"/>
</dbReference>
<dbReference type="EMBL" id="AJWK01017043">
    <property type="status" value="NOT_ANNOTATED_CDS"/>
    <property type="molecule type" value="Genomic_DNA"/>
</dbReference>
<feature type="region of interest" description="Disordered" evidence="1">
    <location>
        <begin position="245"/>
        <end position="296"/>
    </location>
</feature>
<dbReference type="VEuPathDB" id="VectorBase:LLONM1_005602"/>
<proteinExistence type="predicted"/>
<dbReference type="AlphaFoldDB" id="A0A1B0CL87"/>
<dbReference type="InterPro" id="IPR029063">
    <property type="entry name" value="SAM-dependent_MTases_sf"/>
</dbReference>
<name>A0A1B0CL87_LUTLO</name>
<keyword evidence="3" id="KW-1185">Reference proteome</keyword>
<sequence length="595" mass="68265">MQCLPENRGLLAQTPLIKDFMFILQDRAFSIGPAYFSRLLDYFTINGDVVQTHVSSPRSTAYLASLFLTNARVRNFLAFGAGPRVEEYRDFMATLGVNNVKIYAENFTNMSLKSQIFERAVGIFATPPNSYSGVTDPIDLICSRGGDLTMLEVLTESEVSDSGKKRVAEVLMEQMETLRLSLSRPQIQFVLYETHSVVSSENEDMLNHAVENVNRAAQQKHYQVMRDLARQDALVAAQEGLAISTSTPTSARRRTRRSSTDVPPIKLKSSDSEGAVTSDSETEEGRETAKSRMSSKKSICTASEEEFLNTYDIPLTDIFEVVDLPDICLNRDECLNLEEHGSYLALVKRKEITRFDSKYLIKMAETRGLFGDTKPKTARPKVQKKVEKKEVEILEKLAGKKLKRKRSDISVLINRLSTPTLSFLNHSQLQRCSSAEKKFLLYDPIRCRCLRHLAHHPEDFSKDEIIQLCSQAHQRAQTWWRQSAHFVVRLKRIQREVHEVRKKKPNLFKPVKEKRINPLRLPRVLTPEDVGRTKAKRGMTLLSHREMYPMRVNQLEIENRRRSALSYMECEMGALPIPHMTQYIKYNPIYYSHSY</sequence>
<dbReference type="EMBL" id="AJWK01017044">
    <property type="status" value="NOT_ANNOTATED_CDS"/>
    <property type="molecule type" value="Genomic_DNA"/>
</dbReference>
<evidence type="ECO:0000313" key="3">
    <source>
        <dbReference type="Proteomes" id="UP000092461"/>
    </source>
</evidence>
<evidence type="ECO:0000313" key="2">
    <source>
        <dbReference type="EnsemblMetazoa" id="LLOJ005374-PA"/>
    </source>
</evidence>
<dbReference type="VEuPathDB" id="VectorBase:LLOJ005374"/>
<reference evidence="2" key="1">
    <citation type="submission" date="2020-05" db="UniProtKB">
        <authorList>
            <consortium name="EnsemblMetazoa"/>
        </authorList>
    </citation>
    <scope>IDENTIFICATION</scope>
    <source>
        <strain evidence="2">Jacobina</strain>
    </source>
</reference>
<dbReference type="Proteomes" id="UP000092461">
    <property type="component" value="Unassembled WGS sequence"/>
</dbReference>
<dbReference type="Gene3D" id="3.40.50.150">
    <property type="entry name" value="Vaccinia Virus protein VP39"/>
    <property type="match status" value="1"/>
</dbReference>
<evidence type="ECO:0000256" key="1">
    <source>
        <dbReference type="SAM" id="MobiDB-lite"/>
    </source>
</evidence>
<accession>A0A1B0CL87</accession>
<dbReference type="EnsemblMetazoa" id="LLOJ005374-RA">
    <property type="protein sequence ID" value="LLOJ005374-PA"/>
    <property type="gene ID" value="LLOJ005374"/>
</dbReference>
<organism evidence="2 3">
    <name type="scientific">Lutzomyia longipalpis</name>
    <name type="common">Sand fly</name>
    <dbReference type="NCBI Taxonomy" id="7200"/>
    <lineage>
        <taxon>Eukaryota</taxon>
        <taxon>Metazoa</taxon>
        <taxon>Ecdysozoa</taxon>
        <taxon>Arthropoda</taxon>
        <taxon>Hexapoda</taxon>
        <taxon>Insecta</taxon>
        <taxon>Pterygota</taxon>
        <taxon>Neoptera</taxon>
        <taxon>Endopterygota</taxon>
        <taxon>Diptera</taxon>
        <taxon>Nematocera</taxon>
        <taxon>Psychodoidea</taxon>
        <taxon>Psychodidae</taxon>
        <taxon>Lutzomyia</taxon>
        <taxon>Lutzomyia</taxon>
    </lineage>
</organism>
<dbReference type="InterPro" id="IPR042620">
    <property type="entry name" value="NSUN7"/>
</dbReference>
<protein>
    <submittedName>
        <fullName evidence="2">Uncharacterized protein</fullName>
    </submittedName>
</protein>
<dbReference type="PANTHER" id="PTHR14663">
    <property type="entry name" value="METHYLTRANSFERASE NSUN7-RELATED"/>
    <property type="match status" value="1"/>
</dbReference>
<dbReference type="EMBL" id="AJWK01017045">
    <property type="status" value="NOT_ANNOTATED_CDS"/>
    <property type="molecule type" value="Genomic_DNA"/>
</dbReference>